<evidence type="ECO:0000259" key="7">
    <source>
        <dbReference type="Pfam" id="PF10502"/>
    </source>
</evidence>
<dbReference type="InterPro" id="IPR019757">
    <property type="entry name" value="Pept_S26A_signal_pept_1_Lys-AS"/>
</dbReference>
<proteinExistence type="inferred from homology"/>
<comment type="subcellular location">
    <subcellularLocation>
        <location evidence="5">Membrane</location>
        <topology evidence="5">Single-pass type II membrane protein</topology>
    </subcellularLocation>
</comment>
<dbReference type="PROSITE" id="PS00760">
    <property type="entry name" value="SPASE_I_2"/>
    <property type="match status" value="1"/>
</dbReference>
<name>A0ABQ2RQH2_9DEIO</name>
<dbReference type="PANTHER" id="PTHR43390">
    <property type="entry name" value="SIGNAL PEPTIDASE I"/>
    <property type="match status" value="1"/>
</dbReference>
<dbReference type="Pfam" id="PF10502">
    <property type="entry name" value="Peptidase_S26"/>
    <property type="match status" value="1"/>
</dbReference>
<evidence type="ECO:0000256" key="3">
    <source>
        <dbReference type="ARBA" id="ARBA00013208"/>
    </source>
</evidence>
<evidence type="ECO:0000256" key="5">
    <source>
        <dbReference type="RuleBase" id="RU362042"/>
    </source>
</evidence>
<dbReference type="SUPFAM" id="SSF51306">
    <property type="entry name" value="LexA/Signal peptidase"/>
    <property type="match status" value="1"/>
</dbReference>
<evidence type="ECO:0000256" key="2">
    <source>
        <dbReference type="ARBA" id="ARBA00009370"/>
    </source>
</evidence>
<evidence type="ECO:0000313" key="8">
    <source>
        <dbReference type="EMBL" id="GGR52406.1"/>
    </source>
</evidence>
<accession>A0ABQ2RQH2</accession>
<gene>
    <name evidence="8" type="ORF">GCM10008959_12400</name>
</gene>
<protein>
    <recommendedName>
        <fullName evidence="3 5">Signal peptidase I</fullName>
        <ecNumber evidence="3 5">3.4.21.89</ecNumber>
    </recommendedName>
</protein>
<dbReference type="Proteomes" id="UP000634308">
    <property type="component" value="Unassembled WGS sequence"/>
</dbReference>
<evidence type="ECO:0000256" key="4">
    <source>
        <dbReference type="ARBA" id="ARBA00022801"/>
    </source>
</evidence>
<comment type="similarity">
    <text evidence="2 5">Belongs to the peptidase S26 family.</text>
</comment>
<dbReference type="PANTHER" id="PTHR43390:SF1">
    <property type="entry name" value="CHLOROPLAST PROCESSING PEPTIDASE"/>
    <property type="match status" value="1"/>
</dbReference>
<organism evidence="8 9">
    <name type="scientific">Deinococcus seoulensis</name>
    <dbReference type="NCBI Taxonomy" id="1837379"/>
    <lineage>
        <taxon>Bacteria</taxon>
        <taxon>Thermotogati</taxon>
        <taxon>Deinococcota</taxon>
        <taxon>Deinococci</taxon>
        <taxon>Deinococcales</taxon>
        <taxon>Deinococcaceae</taxon>
        <taxon>Deinococcus</taxon>
    </lineage>
</organism>
<reference evidence="9" key="1">
    <citation type="journal article" date="2019" name="Int. J. Syst. Evol. Microbiol.">
        <title>The Global Catalogue of Microorganisms (GCM) 10K type strain sequencing project: providing services to taxonomists for standard genome sequencing and annotation.</title>
        <authorList>
            <consortium name="The Broad Institute Genomics Platform"/>
            <consortium name="The Broad Institute Genome Sequencing Center for Infectious Disease"/>
            <person name="Wu L."/>
            <person name="Ma J."/>
        </authorList>
    </citation>
    <scope>NUCLEOTIDE SEQUENCE [LARGE SCALE GENOMIC DNA]</scope>
    <source>
        <strain evidence="9">JCM 31404</strain>
    </source>
</reference>
<dbReference type="NCBIfam" id="TIGR02227">
    <property type="entry name" value="sigpep_I_bact"/>
    <property type="match status" value="1"/>
</dbReference>
<evidence type="ECO:0000256" key="1">
    <source>
        <dbReference type="ARBA" id="ARBA00000677"/>
    </source>
</evidence>
<feature type="region of interest" description="Disordered" evidence="6">
    <location>
        <begin position="203"/>
        <end position="236"/>
    </location>
</feature>
<evidence type="ECO:0000256" key="6">
    <source>
        <dbReference type="SAM" id="MobiDB-lite"/>
    </source>
</evidence>
<dbReference type="PRINTS" id="PR00727">
    <property type="entry name" value="LEADERPTASE"/>
</dbReference>
<keyword evidence="9" id="KW-1185">Reference proteome</keyword>
<dbReference type="InterPro" id="IPR000223">
    <property type="entry name" value="Pept_S26A_signal_pept_1"/>
</dbReference>
<dbReference type="InterPro" id="IPR019533">
    <property type="entry name" value="Peptidase_S26"/>
</dbReference>
<comment type="caution">
    <text evidence="8">The sequence shown here is derived from an EMBL/GenBank/DDBJ whole genome shotgun (WGS) entry which is preliminary data.</text>
</comment>
<evidence type="ECO:0000313" key="9">
    <source>
        <dbReference type="Proteomes" id="UP000634308"/>
    </source>
</evidence>
<keyword evidence="5" id="KW-0645">Protease</keyword>
<dbReference type="EMBL" id="BMQM01000005">
    <property type="protein sequence ID" value="GGR52406.1"/>
    <property type="molecule type" value="Genomic_DNA"/>
</dbReference>
<sequence length="236" mass="25443">MTSPARNRLGRLWRDWLSPLAFALLLTQFGATAVRVDGVSMLPGLRHGETLLVPKIEGWAHTLGVGTYGRGDTVVFKPPRSAAQEWTRTYRGVTLPWAYRPYLVKRVIGLPGDTVQVQAGTVLVNGRPLNEPRTTTYWNGACHDTASPLANTPPVTVPAGTYFVMGDNRSPGGSLDSRVFGPVGTADIAGRAVASVWPLVTPTNTTPTCDGQPHPEQRVKTGGPQQWNPRLLRSGG</sequence>
<comment type="catalytic activity">
    <reaction evidence="1 5">
        <text>Cleavage of hydrophobic, N-terminal signal or leader sequences from secreted and periplasmic proteins.</text>
        <dbReference type="EC" id="3.4.21.89"/>
    </reaction>
</comment>
<feature type="domain" description="Peptidase S26" evidence="7">
    <location>
        <begin position="18"/>
        <end position="197"/>
    </location>
</feature>
<dbReference type="EC" id="3.4.21.89" evidence="3 5"/>
<dbReference type="Gene3D" id="2.10.109.10">
    <property type="entry name" value="Umud Fragment, subunit A"/>
    <property type="match status" value="1"/>
</dbReference>
<dbReference type="InterPro" id="IPR036286">
    <property type="entry name" value="LexA/Signal_pep-like_sf"/>
</dbReference>
<keyword evidence="4 5" id="KW-0378">Hydrolase</keyword>
<dbReference type="CDD" id="cd06530">
    <property type="entry name" value="S26_SPase_I"/>
    <property type="match status" value="1"/>
</dbReference>
<dbReference type="RefSeq" id="WP_229777677.1">
    <property type="nucleotide sequence ID" value="NZ_BMQM01000005.1"/>
</dbReference>